<gene>
    <name evidence="1" type="ORF">IPK02_03990</name>
</gene>
<comment type="caution">
    <text evidence="1">The sequence shown here is derived from an EMBL/GenBank/DDBJ whole genome shotgun (WGS) entry which is preliminary data.</text>
</comment>
<dbReference type="AlphaFoldDB" id="A0A935TB60"/>
<protein>
    <submittedName>
        <fullName evidence="1">Uncharacterized protein</fullName>
    </submittedName>
</protein>
<name>A0A935TB60_9PROT</name>
<proteinExistence type="predicted"/>
<evidence type="ECO:0000313" key="1">
    <source>
        <dbReference type="EMBL" id="MBK7953197.1"/>
    </source>
</evidence>
<dbReference type="Proteomes" id="UP000706151">
    <property type="component" value="Unassembled WGS sequence"/>
</dbReference>
<dbReference type="EMBL" id="JADJOT010000003">
    <property type="protein sequence ID" value="MBK7953197.1"/>
    <property type="molecule type" value="Genomic_DNA"/>
</dbReference>
<accession>A0A935TB60</accession>
<evidence type="ECO:0000313" key="2">
    <source>
        <dbReference type="Proteomes" id="UP000706151"/>
    </source>
</evidence>
<organism evidence="1 2">
    <name type="scientific">Candidatus Accumulibacter affinis</name>
    <dbReference type="NCBI Taxonomy" id="2954384"/>
    <lineage>
        <taxon>Bacteria</taxon>
        <taxon>Pseudomonadati</taxon>
        <taxon>Pseudomonadota</taxon>
        <taxon>Betaproteobacteria</taxon>
        <taxon>Candidatus Accumulibacter</taxon>
    </lineage>
</organism>
<reference evidence="1 2" key="1">
    <citation type="submission" date="2020-10" db="EMBL/GenBank/DDBJ databases">
        <title>Connecting structure to function with the recovery of over 1000 high-quality activated sludge metagenome-assembled genomes encoding full-length rRNA genes using long-read sequencing.</title>
        <authorList>
            <person name="Singleton C.M."/>
            <person name="Petriglieri F."/>
            <person name="Kristensen J.M."/>
            <person name="Kirkegaard R.H."/>
            <person name="Michaelsen T.Y."/>
            <person name="Andersen M.H."/>
            <person name="Karst S.M."/>
            <person name="Dueholm M.S."/>
            <person name="Nielsen P.H."/>
            <person name="Albertsen M."/>
        </authorList>
    </citation>
    <scope>NUCLEOTIDE SEQUENCE [LARGE SCALE GENOMIC DNA]</scope>
    <source>
        <strain evidence="1">Fred_18-Q3-R57-64_BAT3C.720</strain>
    </source>
</reference>
<sequence>MTRHELGKAKDKDLVTSMAAMKRAAAMARKAAVQTDTAIVVVQGKKIVRVTADDLRKKAGA</sequence>